<accession>A0A8S9MMM4</accession>
<proteinExistence type="predicted"/>
<dbReference type="EMBL" id="QGKW02000007">
    <property type="protein sequence ID" value="KAF2618666.1"/>
    <property type="molecule type" value="Genomic_DNA"/>
</dbReference>
<evidence type="ECO:0000313" key="3">
    <source>
        <dbReference type="Proteomes" id="UP000712281"/>
    </source>
</evidence>
<dbReference type="EMBL" id="QGKY02000190">
    <property type="protein sequence ID" value="KAF2588967.1"/>
    <property type="molecule type" value="Genomic_DNA"/>
</dbReference>
<evidence type="ECO:0000313" key="2">
    <source>
        <dbReference type="EMBL" id="KAF2618666.1"/>
    </source>
</evidence>
<dbReference type="Proteomes" id="UP000712281">
    <property type="component" value="Unassembled WGS sequence"/>
</dbReference>
<evidence type="ECO:0000313" key="1">
    <source>
        <dbReference type="EMBL" id="KAF2588967.1"/>
    </source>
</evidence>
<reference evidence="2" key="1">
    <citation type="submission" date="2019-12" db="EMBL/GenBank/DDBJ databases">
        <title>Genome sequencing and annotation of Brassica cretica.</title>
        <authorList>
            <person name="Studholme D.J."/>
            <person name="Sarris P.F."/>
        </authorList>
    </citation>
    <scope>NUCLEOTIDE SEQUENCE</scope>
    <source>
        <strain evidence="2">PFS-001/15</strain>
        <strain evidence="1">PFS-102/07</strain>
        <tissue evidence="2">Leaf</tissue>
    </source>
</reference>
<name>A0A8S9MMM4_BRACR</name>
<gene>
    <name evidence="2" type="ORF">F2Q68_00040429</name>
    <name evidence="1" type="ORF">F2Q70_00039739</name>
</gene>
<protein>
    <submittedName>
        <fullName evidence="2">Uncharacterized protein</fullName>
    </submittedName>
</protein>
<organism evidence="2 3">
    <name type="scientific">Brassica cretica</name>
    <name type="common">Mustard</name>
    <dbReference type="NCBI Taxonomy" id="69181"/>
    <lineage>
        <taxon>Eukaryota</taxon>
        <taxon>Viridiplantae</taxon>
        <taxon>Streptophyta</taxon>
        <taxon>Embryophyta</taxon>
        <taxon>Tracheophyta</taxon>
        <taxon>Spermatophyta</taxon>
        <taxon>Magnoliopsida</taxon>
        <taxon>eudicotyledons</taxon>
        <taxon>Gunneridae</taxon>
        <taxon>Pentapetalae</taxon>
        <taxon>rosids</taxon>
        <taxon>malvids</taxon>
        <taxon>Brassicales</taxon>
        <taxon>Brassicaceae</taxon>
        <taxon>Brassiceae</taxon>
        <taxon>Brassica</taxon>
    </lineage>
</organism>
<sequence length="116" mass="13366">MGFGRFRFRRGDIDRGDGLLLVSISPRGFQRRRLGEAVSISPRGYRQRRWSLTVSISPRGYRQRRWGLDGFDFAEGISTEEMGRDGWRWGDTVSRGFTQRTCTEAVSISTDYSYGD</sequence>
<dbReference type="AlphaFoldDB" id="A0A8S9MMM4"/>
<comment type="caution">
    <text evidence="2">The sequence shown here is derived from an EMBL/GenBank/DDBJ whole genome shotgun (WGS) entry which is preliminary data.</text>
</comment>